<dbReference type="Gene3D" id="2.60.120.40">
    <property type="match status" value="1"/>
</dbReference>
<evidence type="ECO:0000256" key="1">
    <source>
        <dbReference type="ARBA" id="ARBA00004370"/>
    </source>
</evidence>
<sequence length="187" mass="21676">HIVSASKVFVNTEYALKIVSVREKSICTLTWCFPPVYSHTYRCVYFLSPLSPPAPSNCSVPTEFMKWEAHKGSVHQQGFTYNETSRSVVVPEEGKYFVYVGMNFRNHLKESKMIVLKVIKYSLSYKDWVEVLEVKDSIPAENRRTVYTGQVLSLMEGDLLRVWLDNKNYELIDCTTERTMYFGAFLL</sequence>
<proteinExistence type="inferred from homology"/>
<dbReference type="Ensembl" id="ENSELUT00000097154.1">
    <property type="protein sequence ID" value="ENSELUP00000095419.1"/>
    <property type="gene ID" value="ENSELUG00000042085.1"/>
</dbReference>
<protein>
    <recommendedName>
        <fullName evidence="5">THD domain-containing protein</fullName>
    </recommendedName>
</protein>
<dbReference type="GO" id="GO:0005125">
    <property type="term" value="F:cytokine activity"/>
    <property type="evidence" value="ECO:0007669"/>
    <property type="project" value="UniProtKB-KW"/>
</dbReference>
<comment type="subcellular location">
    <subcellularLocation>
        <location evidence="1">Membrane</location>
    </subcellularLocation>
</comment>
<dbReference type="GO" id="GO:0006955">
    <property type="term" value="P:immune response"/>
    <property type="evidence" value="ECO:0007669"/>
    <property type="project" value="InterPro"/>
</dbReference>
<evidence type="ECO:0000256" key="2">
    <source>
        <dbReference type="ARBA" id="ARBA00008670"/>
    </source>
</evidence>
<dbReference type="AlphaFoldDB" id="A0AAY5L2T2"/>
<evidence type="ECO:0000256" key="3">
    <source>
        <dbReference type="ARBA" id="ARBA00022514"/>
    </source>
</evidence>
<dbReference type="PROSITE" id="PS50049">
    <property type="entry name" value="THD_2"/>
    <property type="match status" value="1"/>
</dbReference>
<reference evidence="6 7" key="1">
    <citation type="submission" date="2020-02" db="EMBL/GenBank/DDBJ databases">
        <title>Esox lucius (northern pike) genome, fEsoLuc1, primary haplotype.</title>
        <authorList>
            <person name="Myers G."/>
            <person name="Karagic N."/>
            <person name="Meyer A."/>
            <person name="Pippel M."/>
            <person name="Reichard M."/>
            <person name="Winkler S."/>
            <person name="Tracey A."/>
            <person name="Sims Y."/>
            <person name="Howe K."/>
            <person name="Rhie A."/>
            <person name="Formenti G."/>
            <person name="Durbin R."/>
            <person name="Fedrigo O."/>
            <person name="Jarvis E.D."/>
        </authorList>
    </citation>
    <scope>NUCLEOTIDE SEQUENCE [LARGE SCALE GENOMIC DNA]</scope>
</reference>
<dbReference type="SUPFAM" id="SSF49842">
    <property type="entry name" value="TNF-like"/>
    <property type="match status" value="1"/>
</dbReference>
<dbReference type="PANTHER" id="PTHR11471">
    <property type="entry name" value="TUMOR NECROSIS FACTOR FAMILY MEMBER"/>
    <property type="match status" value="1"/>
</dbReference>
<accession>A0AAY5L2T2</accession>
<dbReference type="GeneTree" id="ENSGT01120000275519"/>
<dbReference type="Pfam" id="PF00229">
    <property type="entry name" value="TNF"/>
    <property type="match status" value="1"/>
</dbReference>
<keyword evidence="3" id="KW-0202">Cytokine</keyword>
<reference evidence="6" key="2">
    <citation type="submission" date="2025-08" db="UniProtKB">
        <authorList>
            <consortium name="Ensembl"/>
        </authorList>
    </citation>
    <scope>IDENTIFICATION</scope>
</reference>
<dbReference type="InterPro" id="IPR006052">
    <property type="entry name" value="TNF_dom"/>
</dbReference>
<dbReference type="GO" id="GO:0005164">
    <property type="term" value="F:tumor necrosis factor receptor binding"/>
    <property type="evidence" value="ECO:0007669"/>
    <property type="project" value="InterPro"/>
</dbReference>
<comment type="similarity">
    <text evidence="2">Belongs to the tumor necrosis factor family.</text>
</comment>
<evidence type="ECO:0000259" key="5">
    <source>
        <dbReference type="PROSITE" id="PS50049"/>
    </source>
</evidence>
<reference evidence="6" key="3">
    <citation type="submission" date="2025-09" db="UniProtKB">
        <authorList>
            <consortium name="Ensembl"/>
        </authorList>
    </citation>
    <scope>IDENTIFICATION</scope>
</reference>
<dbReference type="GO" id="GO:0016020">
    <property type="term" value="C:membrane"/>
    <property type="evidence" value="ECO:0007669"/>
    <property type="project" value="UniProtKB-SubCell"/>
</dbReference>
<dbReference type="PANTHER" id="PTHR11471:SF24">
    <property type="entry name" value="TUMOR NECROSIS FACTOR LIGAND SUPERFAMILY MEMBER 15"/>
    <property type="match status" value="1"/>
</dbReference>
<dbReference type="InterPro" id="IPR008983">
    <property type="entry name" value="Tumour_necrosis_fac-like_dom"/>
</dbReference>
<evidence type="ECO:0000256" key="4">
    <source>
        <dbReference type="ARBA" id="ARBA00023136"/>
    </source>
</evidence>
<evidence type="ECO:0000313" key="7">
    <source>
        <dbReference type="Proteomes" id="UP000265140"/>
    </source>
</evidence>
<dbReference type="GO" id="GO:0005615">
    <property type="term" value="C:extracellular space"/>
    <property type="evidence" value="ECO:0007669"/>
    <property type="project" value="UniProtKB-KW"/>
</dbReference>
<keyword evidence="4" id="KW-0472">Membrane</keyword>
<dbReference type="Proteomes" id="UP000265140">
    <property type="component" value="Chromosome 14"/>
</dbReference>
<feature type="domain" description="THD" evidence="5">
    <location>
        <begin position="47"/>
        <end position="187"/>
    </location>
</feature>
<keyword evidence="7" id="KW-1185">Reference proteome</keyword>
<organism evidence="6 7">
    <name type="scientific">Esox lucius</name>
    <name type="common">Northern pike</name>
    <dbReference type="NCBI Taxonomy" id="8010"/>
    <lineage>
        <taxon>Eukaryota</taxon>
        <taxon>Metazoa</taxon>
        <taxon>Chordata</taxon>
        <taxon>Craniata</taxon>
        <taxon>Vertebrata</taxon>
        <taxon>Euteleostomi</taxon>
        <taxon>Actinopterygii</taxon>
        <taxon>Neopterygii</taxon>
        <taxon>Teleostei</taxon>
        <taxon>Protacanthopterygii</taxon>
        <taxon>Esociformes</taxon>
        <taxon>Esocidae</taxon>
        <taxon>Esox</taxon>
    </lineage>
</organism>
<evidence type="ECO:0000313" key="6">
    <source>
        <dbReference type="Ensembl" id="ENSELUP00000095419.1"/>
    </source>
</evidence>
<name>A0AAY5L2T2_ESOLU</name>